<gene>
    <name evidence="2" type="ORF">Tci_923284</name>
</gene>
<proteinExistence type="predicted"/>
<accession>A0A699WUM0</accession>
<sequence length="113" mass="12252">EHDAEKPKSAVNLSPSSSALSGEKDDMTKRKDKGKSPVEYFPRNRELNVDFEDYSEDSSNDVSATGPIVPTARQNYSNSTNPTSAAGPSNSNTSPTHGKSLHRDAYQPPDILD</sequence>
<feature type="region of interest" description="Disordered" evidence="1">
    <location>
        <begin position="1"/>
        <end position="113"/>
    </location>
</feature>
<protein>
    <submittedName>
        <fullName evidence="2">Uncharacterized protein</fullName>
    </submittedName>
</protein>
<dbReference type="EMBL" id="BKCJ011768617">
    <property type="protein sequence ID" value="GFD51315.1"/>
    <property type="molecule type" value="Genomic_DNA"/>
</dbReference>
<comment type="caution">
    <text evidence="2">The sequence shown here is derived from an EMBL/GenBank/DDBJ whole genome shotgun (WGS) entry which is preliminary data.</text>
</comment>
<feature type="compositionally biased region" description="Acidic residues" evidence="1">
    <location>
        <begin position="49"/>
        <end position="59"/>
    </location>
</feature>
<reference evidence="2" key="1">
    <citation type="journal article" date="2019" name="Sci. Rep.">
        <title>Draft genome of Tanacetum cinerariifolium, the natural source of mosquito coil.</title>
        <authorList>
            <person name="Yamashiro T."/>
            <person name="Shiraishi A."/>
            <person name="Satake H."/>
            <person name="Nakayama K."/>
        </authorList>
    </citation>
    <scope>NUCLEOTIDE SEQUENCE</scope>
</reference>
<feature type="non-terminal residue" evidence="2">
    <location>
        <position position="1"/>
    </location>
</feature>
<feature type="non-terminal residue" evidence="2">
    <location>
        <position position="113"/>
    </location>
</feature>
<evidence type="ECO:0000256" key="1">
    <source>
        <dbReference type="SAM" id="MobiDB-lite"/>
    </source>
</evidence>
<feature type="compositionally biased region" description="Polar residues" evidence="1">
    <location>
        <begin position="72"/>
        <end position="97"/>
    </location>
</feature>
<name>A0A699WUM0_TANCI</name>
<evidence type="ECO:0000313" key="2">
    <source>
        <dbReference type="EMBL" id="GFD51315.1"/>
    </source>
</evidence>
<organism evidence="2">
    <name type="scientific">Tanacetum cinerariifolium</name>
    <name type="common">Dalmatian daisy</name>
    <name type="synonym">Chrysanthemum cinerariifolium</name>
    <dbReference type="NCBI Taxonomy" id="118510"/>
    <lineage>
        <taxon>Eukaryota</taxon>
        <taxon>Viridiplantae</taxon>
        <taxon>Streptophyta</taxon>
        <taxon>Embryophyta</taxon>
        <taxon>Tracheophyta</taxon>
        <taxon>Spermatophyta</taxon>
        <taxon>Magnoliopsida</taxon>
        <taxon>eudicotyledons</taxon>
        <taxon>Gunneridae</taxon>
        <taxon>Pentapetalae</taxon>
        <taxon>asterids</taxon>
        <taxon>campanulids</taxon>
        <taxon>Asterales</taxon>
        <taxon>Asteraceae</taxon>
        <taxon>Asteroideae</taxon>
        <taxon>Anthemideae</taxon>
        <taxon>Anthemidinae</taxon>
        <taxon>Tanacetum</taxon>
    </lineage>
</organism>
<feature type="compositionally biased region" description="Polar residues" evidence="1">
    <location>
        <begin position="11"/>
        <end position="20"/>
    </location>
</feature>
<dbReference type="AlphaFoldDB" id="A0A699WUM0"/>